<name>A0A445BLJ7_ARAHY</name>
<dbReference type="GO" id="GO:0010142">
    <property type="term" value="P:farnesyl diphosphate biosynthetic process, mevalonate pathway"/>
    <property type="evidence" value="ECO:0007669"/>
    <property type="project" value="TreeGrafter"/>
</dbReference>
<evidence type="ECO:0000256" key="5">
    <source>
        <dbReference type="ARBA" id="ARBA00022840"/>
    </source>
</evidence>
<evidence type="ECO:0000256" key="4">
    <source>
        <dbReference type="ARBA" id="ARBA00022777"/>
    </source>
</evidence>
<evidence type="ECO:0000256" key="3">
    <source>
        <dbReference type="ARBA" id="ARBA00022741"/>
    </source>
</evidence>
<dbReference type="EMBL" id="SDMP01000009">
    <property type="protein sequence ID" value="RYR39548.1"/>
    <property type="molecule type" value="Genomic_DNA"/>
</dbReference>
<dbReference type="InterPro" id="IPR035102">
    <property type="entry name" value="Phosphomevalonate_kinase"/>
</dbReference>
<protein>
    <recommendedName>
        <fullName evidence="7">Aspartate/glutamate/uridylate kinase domain-containing protein</fullName>
    </recommendedName>
</protein>
<gene>
    <name evidence="8" type="ORF">Ahy_A09g045104</name>
</gene>
<feature type="chain" id="PRO_5019127379" description="Aspartate/glutamate/uridylate kinase domain-containing protein" evidence="6">
    <location>
        <begin position="23"/>
        <end position="334"/>
    </location>
</feature>
<dbReference type="Proteomes" id="UP000289738">
    <property type="component" value="Chromosome A09"/>
</dbReference>
<reference evidence="8 9" key="1">
    <citation type="submission" date="2019-01" db="EMBL/GenBank/DDBJ databases">
        <title>Sequencing of cultivated peanut Arachis hypogaea provides insights into genome evolution and oil improvement.</title>
        <authorList>
            <person name="Chen X."/>
        </authorList>
    </citation>
    <scope>NUCLEOTIDE SEQUENCE [LARGE SCALE GENOMIC DNA]</scope>
    <source>
        <strain evidence="9">cv. Fuhuasheng</strain>
        <tissue evidence="8">Leaves</tissue>
    </source>
</reference>
<dbReference type="GO" id="GO:0019287">
    <property type="term" value="P:isopentenyl diphosphate biosynthetic process, mevalonate pathway"/>
    <property type="evidence" value="ECO:0007669"/>
    <property type="project" value="TreeGrafter"/>
</dbReference>
<feature type="signal peptide" evidence="6">
    <location>
        <begin position="1"/>
        <end position="22"/>
    </location>
</feature>
<dbReference type="PANTHER" id="PTHR31814">
    <property type="match status" value="1"/>
</dbReference>
<keyword evidence="3" id="KW-0547">Nucleotide-binding</keyword>
<keyword evidence="5" id="KW-0067">ATP-binding</keyword>
<dbReference type="STRING" id="3818.A0A445BLJ7"/>
<evidence type="ECO:0000256" key="2">
    <source>
        <dbReference type="ARBA" id="ARBA00022679"/>
    </source>
</evidence>
<sequence length="334" mass="35746">MAGLLALELKADLLVLLSDVEGLYSGPPSDLKSKLIHTYVKEKHQGEITFGDKSRLGKGGMTVKVNVVVCAAYAGTPLADKLILEKISCPLGVLLVIFESQPDALVQVAAQALHAPEVISDILNGNLDHERTEFSLPPLMTLLLREPGTGGSSTPSMVGAVKKWQKSDPQKSLDTWRKLSEANSQLEIQLNFLSKLAKEQCDAYKSVINSCNKLRSEKWIEQASEPNKEAVIKALLGAKEAMLGIRYHMRLTGEAADATLNLEGVLLAGVSGAGGFDAIFAVTLGDSSSNVTKTWSSLNVLALLVKEDPCGVSLESADPRTNEITSAVSSIHIE</sequence>
<dbReference type="SUPFAM" id="SSF53633">
    <property type="entry name" value="Carbamate kinase-like"/>
    <property type="match status" value="1"/>
</dbReference>
<comment type="pathway">
    <text evidence="1">Isoprenoid biosynthesis; isopentenyl diphosphate biosynthesis via mevalonate pathway.</text>
</comment>
<feature type="domain" description="Aspartate/glutamate/uridylate kinase" evidence="7">
    <location>
        <begin position="1"/>
        <end position="75"/>
    </location>
</feature>
<keyword evidence="2" id="KW-0808">Transferase</keyword>
<dbReference type="GO" id="GO:0004631">
    <property type="term" value="F:phosphomevalonate kinase activity"/>
    <property type="evidence" value="ECO:0007669"/>
    <property type="project" value="TreeGrafter"/>
</dbReference>
<keyword evidence="9" id="KW-1185">Reference proteome</keyword>
<dbReference type="PANTHER" id="PTHR31814:SF2">
    <property type="entry name" value="PHOSPHOMEVALONATE KINASE"/>
    <property type="match status" value="1"/>
</dbReference>
<evidence type="ECO:0000259" key="7">
    <source>
        <dbReference type="Pfam" id="PF00696"/>
    </source>
</evidence>
<dbReference type="Pfam" id="PF00696">
    <property type="entry name" value="AA_kinase"/>
    <property type="match status" value="1"/>
</dbReference>
<evidence type="ECO:0000256" key="6">
    <source>
        <dbReference type="SAM" id="SignalP"/>
    </source>
</evidence>
<comment type="caution">
    <text evidence="8">The sequence shown here is derived from an EMBL/GenBank/DDBJ whole genome shotgun (WGS) entry which is preliminary data.</text>
</comment>
<accession>A0A445BLJ7</accession>
<dbReference type="Gene3D" id="3.40.1160.10">
    <property type="entry name" value="Acetylglutamate kinase-like"/>
    <property type="match status" value="1"/>
</dbReference>
<dbReference type="InterPro" id="IPR001048">
    <property type="entry name" value="Asp/Glu/Uridylate_kinase"/>
</dbReference>
<evidence type="ECO:0000313" key="9">
    <source>
        <dbReference type="Proteomes" id="UP000289738"/>
    </source>
</evidence>
<organism evidence="8 9">
    <name type="scientific">Arachis hypogaea</name>
    <name type="common">Peanut</name>
    <dbReference type="NCBI Taxonomy" id="3818"/>
    <lineage>
        <taxon>Eukaryota</taxon>
        <taxon>Viridiplantae</taxon>
        <taxon>Streptophyta</taxon>
        <taxon>Embryophyta</taxon>
        <taxon>Tracheophyta</taxon>
        <taxon>Spermatophyta</taxon>
        <taxon>Magnoliopsida</taxon>
        <taxon>eudicotyledons</taxon>
        <taxon>Gunneridae</taxon>
        <taxon>Pentapetalae</taxon>
        <taxon>rosids</taxon>
        <taxon>fabids</taxon>
        <taxon>Fabales</taxon>
        <taxon>Fabaceae</taxon>
        <taxon>Papilionoideae</taxon>
        <taxon>50 kb inversion clade</taxon>
        <taxon>dalbergioids sensu lato</taxon>
        <taxon>Dalbergieae</taxon>
        <taxon>Pterocarpus clade</taxon>
        <taxon>Arachis</taxon>
    </lineage>
</organism>
<keyword evidence="4" id="KW-0418">Kinase</keyword>
<evidence type="ECO:0000256" key="1">
    <source>
        <dbReference type="ARBA" id="ARBA00005092"/>
    </source>
</evidence>
<dbReference type="GO" id="GO:0005524">
    <property type="term" value="F:ATP binding"/>
    <property type="evidence" value="ECO:0007669"/>
    <property type="project" value="UniProtKB-KW"/>
</dbReference>
<dbReference type="AlphaFoldDB" id="A0A445BLJ7"/>
<dbReference type="InterPro" id="IPR036393">
    <property type="entry name" value="AceGlu_kinase-like_sf"/>
</dbReference>
<dbReference type="GO" id="GO:0005777">
    <property type="term" value="C:peroxisome"/>
    <property type="evidence" value="ECO:0007669"/>
    <property type="project" value="TreeGrafter"/>
</dbReference>
<proteinExistence type="predicted"/>
<keyword evidence="6" id="KW-0732">Signal</keyword>
<evidence type="ECO:0000313" key="8">
    <source>
        <dbReference type="EMBL" id="RYR39548.1"/>
    </source>
</evidence>